<proteinExistence type="inferred from homology"/>
<dbReference type="Gene3D" id="2.30.30.60">
    <property type="match status" value="1"/>
</dbReference>
<reference evidence="11 12" key="1">
    <citation type="submission" date="2018-03" db="EMBL/GenBank/DDBJ databases">
        <title>Genomic Encyclopedia of Archaeal and Bacterial Type Strains, Phase II (KMG-II): from individual species to whole genera.</title>
        <authorList>
            <person name="Goeker M."/>
        </authorList>
    </citation>
    <scope>NUCLEOTIDE SEQUENCE [LARGE SCALE GENOMIC DNA]</scope>
    <source>
        <strain evidence="11 12">DSM 28229</strain>
    </source>
</reference>
<dbReference type="InterPro" id="IPR011014">
    <property type="entry name" value="MscS_channel_TM-2"/>
</dbReference>
<dbReference type="EMBL" id="QGDO01000001">
    <property type="protein sequence ID" value="PWJ44154.1"/>
    <property type="molecule type" value="Genomic_DNA"/>
</dbReference>
<dbReference type="GO" id="GO:0008381">
    <property type="term" value="F:mechanosensitive monoatomic ion channel activity"/>
    <property type="evidence" value="ECO:0007669"/>
    <property type="project" value="InterPro"/>
</dbReference>
<feature type="domain" description="Mechanosensitive ion channel MscS C-terminal" evidence="9">
    <location>
        <begin position="198"/>
        <end position="283"/>
    </location>
</feature>
<dbReference type="InterPro" id="IPR023408">
    <property type="entry name" value="MscS_beta-dom_sf"/>
</dbReference>
<dbReference type="RefSeq" id="WP_211323661.1">
    <property type="nucleotide sequence ID" value="NZ_QGDO01000001.1"/>
</dbReference>
<dbReference type="PANTHER" id="PTHR30221:SF1">
    <property type="entry name" value="SMALL-CONDUCTANCE MECHANOSENSITIVE CHANNEL"/>
    <property type="match status" value="1"/>
</dbReference>
<feature type="transmembrane region" description="Helical" evidence="7">
    <location>
        <begin position="74"/>
        <end position="98"/>
    </location>
</feature>
<keyword evidence="12" id="KW-1185">Reference proteome</keyword>
<dbReference type="Pfam" id="PF21082">
    <property type="entry name" value="MS_channel_3rd"/>
    <property type="match status" value="1"/>
</dbReference>
<dbReference type="SUPFAM" id="SSF50182">
    <property type="entry name" value="Sm-like ribonucleoproteins"/>
    <property type="match status" value="1"/>
</dbReference>
<evidence type="ECO:0000256" key="1">
    <source>
        <dbReference type="ARBA" id="ARBA00004651"/>
    </source>
</evidence>
<evidence type="ECO:0000256" key="6">
    <source>
        <dbReference type="ARBA" id="ARBA00023136"/>
    </source>
</evidence>
<dbReference type="PANTHER" id="PTHR30221">
    <property type="entry name" value="SMALL-CONDUCTANCE MECHANOSENSITIVE CHANNEL"/>
    <property type="match status" value="1"/>
</dbReference>
<dbReference type="Pfam" id="PF21088">
    <property type="entry name" value="MS_channel_1st"/>
    <property type="match status" value="1"/>
</dbReference>
<protein>
    <submittedName>
        <fullName evidence="11">Small conductance mechanosensitive channel</fullName>
    </submittedName>
</protein>
<comment type="similarity">
    <text evidence="2">Belongs to the MscS (TC 1.A.23) family.</text>
</comment>
<dbReference type="GO" id="GO:0005886">
    <property type="term" value="C:plasma membrane"/>
    <property type="evidence" value="ECO:0007669"/>
    <property type="project" value="UniProtKB-SubCell"/>
</dbReference>
<comment type="subcellular location">
    <subcellularLocation>
        <location evidence="1">Cell membrane</location>
        <topology evidence="1">Multi-pass membrane protein</topology>
    </subcellularLocation>
</comment>
<keyword evidence="3" id="KW-1003">Cell membrane</keyword>
<dbReference type="InterPro" id="IPR045275">
    <property type="entry name" value="MscS_archaea/bacteria_type"/>
</dbReference>
<evidence type="ECO:0000259" key="9">
    <source>
        <dbReference type="Pfam" id="PF21082"/>
    </source>
</evidence>
<dbReference type="Gene3D" id="3.30.70.100">
    <property type="match status" value="1"/>
</dbReference>
<evidence type="ECO:0000256" key="2">
    <source>
        <dbReference type="ARBA" id="ARBA00008017"/>
    </source>
</evidence>
<evidence type="ECO:0000256" key="4">
    <source>
        <dbReference type="ARBA" id="ARBA00022692"/>
    </source>
</evidence>
<dbReference type="Pfam" id="PF00924">
    <property type="entry name" value="MS_channel_2nd"/>
    <property type="match status" value="1"/>
</dbReference>
<comment type="caution">
    <text evidence="11">The sequence shown here is derived from an EMBL/GenBank/DDBJ whole genome shotgun (WGS) entry which is preliminary data.</text>
</comment>
<name>A0A315ZHG6_SEDFL</name>
<organism evidence="11 12">
    <name type="scientific">Sediminitomix flava</name>
    <dbReference type="NCBI Taxonomy" id="379075"/>
    <lineage>
        <taxon>Bacteria</taxon>
        <taxon>Pseudomonadati</taxon>
        <taxon>Bacteroidota</taxon>
        <taxon>Cytophagia</taxon>
        <taxon>Cytophagales</taxon>
        <taxon>Flammeovirgaceae</taxon>
        <taxon>Sediminitomix</taxon>
    </lineage>
</organism>
<feature type="domain" description="Mechanosensitive ion channel transmembrane helices 2/3" evidence="10">
    <location>
        <begin position="80"/>
        <end position="123"/>
    </location>
</feature>
<dbReference type="InterPro" id="IPR011066">
    <property type="entry name" value="MscS_channel_C_sf"/>
</dbReference>
<dbReference type="InterPro" id="IPR010920">
    <property type="entry name" value="LSM_dom_sf"/>
</dbReference>
<feature type="domain" description="Mechanosensitive ion channel MscS" evidence="8">
    <location>
        <begin position="125"/>
        <end position="189"/>
    </location>
</feature>
<evidence type="ECO:0000313" key="11">
    <source>
        <dbReference type="EMBL" id="PWJ44154.1"/>
    </source>
</evidence>
<dbReference type="SUPFAM" id="SSF82861">
    <property type="entry name" value="Mechanosensitive channel protein MscS (YggB), transmembrane region"/>
    <property type="match status" value="1"/>
</dbReference>
<accession>A0A315ZHG6</accession>
<feature type="transmembrane region" description="Helical" evidence="7">
    <location>
        <begin position="29"/>
        <end position="53"/>
    </location>
</feature>
<evidence type="ECO:0000313" key="12">
    <source>
        <dbReference type="Proteomes" id="UP000245535"/>
    </source>
</evidence>
<keyword evidence="5 7" id="KW-1133">Transmembrane helix</keyword>
<evidence type="ECO:0000256" key="5">
    <source>
        <dbReference type="ARBA" id="ARBA00022989"/>
    </source>
</evidence>
<evidence type="ECO:0000259" key="8">
    <source>
        <dbReference type="Pfam" id="PF00924"/>
    </source>
</evidence>
<evidence type="ECO:0000256" key="3">
    <source>
        <dbReference type="ARBA" id="ARBA00022475"/>
    </source>
</evidence>
<dbReference type="InterPro" id="IPR049142">
    <property type="entry name" value="MS_channel_1st"/>
</dbReference>
<keyword evidence="4 7" id="KW-0812">Transmembrane</keyword>
<evidence type="ECO:0000259" key="10">
    <source>
        <dbReference type="Pfam" id="PF21088"/>
    </source>
</evidence>
<keyword evidence="6 7" id="KW-0472">Membrane</keyword>
<dbReference type="InterPro" id="IPR049278">
    <property type="entry name" value="MS_channel_C"/>
</dbReference>
<dbReference type="Proteomes" id="UP000245535">
    <property type="component" value="Unassembled WGS sequence"/>
</dbReference>
<gene>
    <name evidence="11" type="ORF">BC781_101504</name>
</gene>
<dbReference type="InterPro" id="IPR006685">
    <property type="entry name" value="MscS_channel_2nd"/>
</dbReference>
<sequence>MSSTFSDVKTMEEHFINTWDKLVDKLMGWIEASILILPNILIGLVTILLFYWLSKYLQILLNRILKNIIHHSSIRNLFTNILSIGVFVIGCLLTLSILNLDGTIKSLLAGAGVAGLAISLALQGTLSNTFSGIFISIKNEIQEGDWIESNGYLGRVVEINLRNTKLKEADNNIVILPNTMILNNPLKNYGLTHRYRATISCGVGYESDLERVRELTILAIESIFPSQGIDEEIEFYYKEFGDSSINFIVRFWVDAKESKQAMQVESDAIMKIKSIFDENSINIPFPIRTLIYQQDRPI</sequence>
<evidence type="ECO:0000256" key="7">
    <source>
        <dbReference type="SAM" id="Phobius"/>
    </source>
</evidence>
<dbReference type="AlphaFoldDB" id="A0A315ZHG6"/>
<dbReference type="SUPFAM" id="SSF82689">
    <property type="entry name" value="Mechanosensitive channel protein MscS (YggB), C-terminal domain"/>
    <property type="match status" value="1"/>
</dbReference>
<dbReference type="Gene3D" id="1.10.287.1260">
    <property type="match status" value="1"/>
</dbReference>